<dbReference type="Proteomes" id="UP000196365">
    <property type="component" value="Unassembled WGS sequence"/>
</dbReference>
<accession>A0A1T4K6S0</accession>
<keyword evidence="4" id="KW-1185">Reference proteome</keyword>
<name>A0A1T4K6S0_9FIRM</name>
<dbReference type="RefSeq" id="WP_087677814.1">
    <property type="nucleotide sequence ID" value="NZ_FUWV01000001.1"/>
</dbReference>
<dbReference type="InterPro" id="IPR025983">
    <property type="entry name" value="Cys_rich_CPCC"/>
</dbReference>
<dbReference type="AlphaFoldDB" id="A0A1T4K6S0"/>
<sequence>MKCPVCREEVDLFDICDNCGWQNNGPNEKETDSKGPNKMALKEARDAYKKGEQIL</sequence>
<organism evidence="3 4">
    <name type="scientific">Garciella nitratireducens DSM 15102</name>
    <dbReference type="NCBI Taxonomy" id="1121911"/>
    <lineage>
        <taxon>Bacteria</taxon>
        <taxon>Bacillati</taxon>
        <taxon>Bacillota</taxon>
        <taxon>Clostridia</taxon>
        <taxon>Eubacteriales</taxon>
        <taxon>Eubacteriaceae</taxon>
        <taxon>Garciella</taxon>
    </lineage>
</organism>
<feature type="domain" description="Cysteine-rich CPCC" evidence="2">
    <location>
        <begin position="2"/>
        <end position="50"/>
    </location>
</feature>
<reference evidence="3 4" key="1">
    <citation type="submission" date="2017-02" db="EMBL/GenBank/DDBJ databases">
        <authorList>
            <person name="Peterson S.W."/>
        </authorList>
    </citation>
    <scope>NUCLEOTIDE SEQUENCE [LARGE SCALE GENOMIC DNA]</scope>
    <source>
        <strain evidence="3 4">DSM 15102</strain>
    </source>
</reference>
<evidence type="ECO:0000313" key="4">
    <source>
        <dbReference type="Proteomes" id="UP000196365"/>
    </source>
</evidence>
<evidence type="ECO:0000256" key="1">
    <source>
        <dbReference type="SAM" id="MobiDB-lite"/>
    </source>
</evidence>
<dbReference type="OrthoDB" id="1456570at2"/>
<dbReference type="EMBL" id="FUWV01000001">
    <property type="protein sequence ID" value="SJZ38023.1"/>
    <property type="molecule type" value="Genomic_DNA"/>
</dbReference>
<feature type="region of interest" description="Disordered" evidence="1">
    <location>
        <begin position="23"/>
        <end position="55"/>
    </location>
</feature>
<gene>
    <name evidence="3" type="ORF">SAMN02745973_00376</name>
</gene>
<protein>
    <submittedName>
        <fullName evidence="3">Cysteine-rich CPCC</fullName>
    </submittedName>
</protein>
<feature type="compositionally biased region" description="Basic and acidic residues" evidence="1">
    <location>
        <begin position="27"/>
        <end position="55"/>
    </location>
</feature>
<evidence type="ECO:0000313" key="3">
    <source>
        <dbReference type="EMBL" id="SJZ38023.1"/>
    </source>
</evidence>
<proteinExistence type="predicted"/>
<evidence type="ECO:0000259" key="2">
    <source>
        <dbReference type="Pfam" id="PF14206"/>
    </source>
</evidence>
<dbReference type="Pfam" id="PF14206">
    <property type="entry name" value="Cys_rich_CPCC"/>
    <property type="match status" value="1"/>
</dbReference>